<keyword evidence="3" id="KW-1185">Reference proteome</keyword>
<evidence type="ECO:0000259" key="1">
    <source>
        <dbReference type="Pfam" id="PF00501"/>
    </source>
</evidence>
<dbReference type="InterPro" id="IPR045851">
    <property type="entry name" value="AMP-bd_C_sf"/>
</dbReference>
<proteinExistence type="predicted"/>
<evidence type="ECO:0000313" key="3">
    <source>
        <dbReference type="Proteomes" id="UP001446032"/>
    </source>
</evidence>
<comment type="caution">
    <text evidence="2">The sequence shown here is derived from an EMBL/GenBank/DDBJ whole genome shotgun (WGS) entry which is preliminary data.</text>
</comment>
<evidence type="ECO:0000313" key="2">
    <source>
        <dbReference type="EMBL" id="MEQ2358430.1"/>
    </source>
</evidence>
<dbReference type="Proteomes" id="UP001446032">
    <property type="component" value="Unassembled WGS sequence"/>
</dbReference>
<dbReference type="CDD" id="cd05930">
    <property type="entry name" value="A_NRPS"/>
    <property type="match status" value="1"/>
</dbReference>
<dbReference type="PANTHER" id="PTHR45527:SF1">
    <property type="entry name" value="FATTY ACID SYNTHASE"/>
    <property type="match status" value="1"/>
</dbReference>
<dbReference type="Pfam" id="PF00501">
    <property type="entry name" value="AMP-binding"/>
    <property type="match status" value="1"/>
</dbReference>
<sequence>MDNILKYLENTAEKFPDKTAVDDGNQQFTYQELLNRARHFGLSFLNRTEPGRPVAILHEKSSEVLSAMFGVVYAGCFYVMIDPEQPLERLKDILTVLETDLVITDSTYRHQLDDAGYQGQIYLLEEEPSDEAVTAQELDKLMERRSFAKNTDLLYGIFTSGSTGKPKCVAVSHQAVIDFIGHFTKQFQITDRDRIGNQAPFDFDVSVKDIYSAITTGATLVLVPKRLFALPPKLLDYLCDKKVTVMVWAVSALCLISSLKGLKYKIPEDARLIMFSGEVMPVKQMRLWQQALPQTEFVNLYGPSEITCNCTWYPVQREFQDGEVIPAGKAFNGRTVFLLDDTGAEITEPGKTGEICVAGESLADGYYHNEEETARRFVQGIIASTGETARYYKTGDLGYYGEDENLYFAGRKDFQIKHMGHRIELEEIERAFEKLDGVSRCCCLFDKKRNKLLGFYTGDSEEKEVHQELKRYLPVYMIPAKIRKINKMPLNKNGKIDRKYLAEEWS</sequence>
<dbReference type="Gene3D" id="3.30.300.30">
    <property type="match status" value="1"/>
</dbReference>
<dbReference type="InterPro" id="IPR010071">
    <property type="entry name" value="AA_adenyl_dom"/>
</dbReference>
<feature type="domain" description="AMP-dependent synthetase/ligase" evidence="1">
    <location>
        <begin position="8"/>
        <end position="367"/>
    </location>
</feature>
<dbReference type="Gene3D" id="3.40.50.12780">
    <property type="entry name" value="N-terminal domain of ligase-like"/>
    <property type="match status" value="1"/>
</dbReference>
<dbReference type="RefSeq" id="WP_303223075.1">
    <property type="nucleotide sequence ID" value="NZ_JBBMEI010000023.1"/>
</dbReference>
<gene>
    <name evidence="2" type="ORF">WMO75_08805</name>
</gene>
<dbReference type="NCBIfam" id="TIGR01733">
    <property type="entry name" value="AA-adenyl-dom"/>
    <property type="match status" value="1"/>
</dbReference>
<dbReference type="InterPro" id="IPR042099">
    <property type="entry name" value="ANL_N_sf"/>
</dbReference>
<dbReference type="PANTHER" id="PTHR45527">
    <property type="entry name" value="NONRIBOSOMAL PEPTIDE SYNTHETASE"/>
    <property type="match status" value="1"/>
</dbReference>
<reference evidence="2 3" key="1">
    <citation type="submission" date="2024-03" db="EMBL/GenBank/DDBJ databases">
        <title>Human intestinal bacterial collection.</title>
        <authorList>
            <person name="Pauvert C."/>
            <person name="Hitch T.C.A."/>
            <person name="Clavel T."/>
        </authorList>
    </citation>
    <scope>NUCLEOTIDE SEQUENCE [LARGE SCALE GENOMIC DNA]</scope>
    <source>
        <strain evidence="2 3">CLA-AA-H95</strain>
    </source>
</reference>
<name>A0ABV1AJU6_9FIRM</name>
<dbReference type="InterPro" id="IPR000873">
    <property type="entry name" value="AMP-dep_synth/lig_dom"/>
</dbReference>
<protein>
    <submittedName>
        <fullName evidence="2">Amino acid adenylation domain-containing protein</fullName>
    </submittedName>
</protein>
<dbReference type="SUPFAM" id="SSF56801">
    <property type="entry name" value="Acetyl-CoA synthetase-like"/>
    <property type="match status" value="1"/>
</dbReference>
<dbReference type="EMBL" id="JBBMEI010000023">
    <property type="protein sequence ID" value="MEQ2358430.1"/>
    <property type="molecule type" value="Genomic_DNA"/>
</dbReference>
<accession>A0ABV1AJU6</accession>
<organism evidence="2 3">
    <name type="scientific">Blautia intestinihominis</name>
    <dbReference type="NCBI Taxonomy" id="3133152"/>
    <lineage>
        <taxon>Bacteria</taxon>
        <taxon>Bacillati</taxon>
        <taxon>Bacillota</taxon>
        <taxon>Clostridia</taxon>
        <taxon>Lachnospirales</taxon>
        <taxon>Lachnospiraceae</taxon>
        <taxon>Blautia</taxon>
    </lineage>
</organism>